<protein>
    <submittedName>
        <fullName evidence="1">Sortilin-Vps10 domain-containing protein</fullName>
    </submittedName>
</protein>
<reference evidence="1" key="1">
    <citation type="submission" date="2019-11" db="UniProtKB">
        <authorList>
            <consortium name="WormBaseParasite"/>
        </authorList>
    </citation>
    <scope>IDENTIFICATION</scope>
</reference>
<proteinExistence type="predicted"/>
<organism evidence="1">
    <name type="scientific">Mesocestoides corti</name>
    <name type="common">Flatworm</name>
    <dbReference type="NCBI Taxonomy" id="53468"/>
    <lineage>
        <taxon>Eukaryota</taxon>
        <taxon>Metazoa</taxon>
        <taxon>Spiralia</taxon>
        <taxon>Lophotrochozoa</taxon>
        <taxon>Platyhelminthes</taxon>
        <taxon>Cestoda</taxon>
        <taxon>Eucestoda</taxon>
        <taxon>Cyclophyllidea</taxon>
        <taxon>Mesocestoididae</taxon>
        <taxon>Mesocestoides</taxon>
    </lineage>
</organism>
<name>A0A5K3FTW3_MESCO</name>
<accession>A0A5K3FTW3</accession>
<dbReference type="WBParaSite" id="MCU_011664-RA">
    <property type="protein sequence ID" value="MCU_011664-RA"/>
    <property type="gene ID" value="MCU_011664"/>
</dbReference>
<sequence length="72" mass="8290">SDLVVRIAQVVSYIPKKNVLLVTSGCKKECFLSTDFGDSWFLISRRHFLSWSAYHETRPMVAIPWTIAPTKF</sequence>
<evidence type="ECO:0000313" key="1">
    <source>
        <dbReference type="WBParaSite" id="MCU_011664-RA"/>
    </source>
</evidence>
<dbReference type="AlphaFoldDB" id="A0A5K3FTW3"/>